<evidence type="ECO:0000313" key="2">
    <source>
        <dbReference type="EMBL" id="KAL0319324.1"/>
    </source>
</evidence>
<comment type="caution">
    <text evidence="2">The sequence shown here is derived from an EMBL/GenBank/DDBJ whole genome shotgun (WGS) entry which is preliminary data.</text>
</comment>
<sequence>MVTTDDISPGMNEQSLAPNVASPLENKYTEDEEQTREIRSLRNKVKILEERRGTWRFNCSSIMALKSSKMLSWSSRTG</sequence>
<evidence type="ECO:0000256" key="1">
    <source>
        <dbReference type="SAM" id="MobiDB-lite"/>
    </source>
</evidence>
<dbReference type="AlphaFoldDB" id="A0AAW2LJH2"/>
<dbReference type="EMBL" id="JACGWK010000013">
    <property type="protein sequence ID" value="KAL0319324.1"/>
    <property type="molecule type" value="Genomic_DNA"/>
</dbReference>
<gene>
    <name evidence="2" type="ORF">Sangu_2088600</name>
</gene>
<proteinExistence type="predicted"/>
<organism evidence="2">
    <name type="scientific">Sesamum angustifolium</name>
    <dbReference type="NCBI Taxonomy" id="2727405"/>
    <lineage>
        <taxon>Eukaryota</taxon>
        <taxon>Viridiplantae</taxon>
        <taxon>Streptophyta</taxon>
        <taxon>Embryophyta</taxon>
        <taxon>Tracheophyta</taxon>
        <taxon>Spermatophyta</taxon>
        <taxon>Magnoliopsida</taxon>
        <taxon>eudicotyledons</taxon>
        <taxon>Gunneridae</taxon>
        <taxon>Pentapetalae</taxon>
        <taxon>asterids</taxon>
        <taxon>lamiids</taxon>
        <taxon>Lamiales</taxon>
        <taxon>Pedaliaceae</taxon>
        <taxon>Sesamum</taxon>
    </lineage>
</organism>
<accession>A0AAW2LJH2</accession>
<feature type="region of interest" description="Disordered" evidence="1">
    <location>
        <begin position="1"/>
        <end position="36"/>
    </location>
</feature>
<feature type="compositionally biased region" description="Polar residues" evidence="1">
    <location>
        <begin position="1"/>
        <end position="17"/>
    </location>
</feature>
<reference evidence="2" key="2">
    <citation type="journal article" date="2024" name="Plant">
        <title>Genomic evolution and insights into agronomic trait innovations of Sesamum species.</title>
        <authorList>
            <person name="Miao H."/>
            <person name="Wang L."/>
            <person name="Qu L."/>
            <person name="Liu H."/>
            <person name="Sun Y."/>
            <person name="Le M."/>
            <person name="Wang Q."/>
            <person name="Wei S."/>
            <person name="Zheng Y."/>
            <person name="Lin W."/>
            <person name="Duan Y."/>
            <person name="Cao H."/>
            <person name="Xiong S."/>
            <person name="Wang X."/>
            <person name="Wei L."/>
            <person name="Li C."/>
            <person name="Ma Q."/>
            <person name="Ju M."/>
            <person name="Zhao R."/>
            <person name="Li G."/>
            <person name="Mu C."/>
            <person name="Tian Q."/>
            <person name="Mei H."/>
            <person name="Zhang T."/>
            <person name="Gao T."/>
            <person name="Zhang H."/>
        </authorList>
    </citation>
    <scope>NUCLEOTIDE SEQUENCE</scope>
    <source>
        <strain evidence="2">G01</strain>
    </source>
</reference>
<name>A0AAW2LJH2_9LAMI</name>
<protein>
    <submittedName>
        <fullName evidence="2">Uncharacterized protein</fullName>
    </submittedName>
</protein>
<reference evidence="2" key="1">
    <citation type="submission" date="2020-06" db="EMBL/GenBank/DDBJ databases">
        <authorList>
            <person name="Li T."/>
            <person name="Hu X."/>
            <person name="Zhang T."/>
            <person name="Song X."/>
            <person name="Zhang H."/>
            <person name="Dai N."/>
            <person name="Sheng W."/>
            <person name="Hou X."/>
            <person name="Wei L."/>
        </authorList>
    </citation>
    <scope>NUCLEOTIDE SEQUENCE</scope>
    <source>
        <strain evidence="2">G01</strain>
        <tissue evidence="2">Leaf</tissue>
    </source>
</reference>